<dbReference type="Proteomes" id="UP001500804">
    <property type="component" value="Unassembled WGS sequence"/>
</dbReference>
<dbReference type="InterPro" id="IPR021401">
    <property type="entry name" value="DUF3040"/>
</dbReference>
<gene>
    <name evidence="2" type="ORF">GCM10023320_63450</name>
</gene>
<feature type="transmembrane region" description="Helical" evidence="1">
    <location>
        <begin position="43"/>
        <end position="61"/>
    </location>
</feature>
<keyword evidence="1" id="KW-0812">Transmembrane</keyword>
<evidence type="ECO:0000313" key="3">
    <source>
        <dbReference type="Proteomes" id="UP001500804"/>
    </source>
</evidence>
<name>A0ABP9NVG5_9PSEU</name>
<evidence type="ECO:0008006" key="4">
    <source>
        <dbReference type="Google" id="ProtNLM"/>
    </source>
</evidence>
<dbReference type="Pfam" id="PF11239">
    <property type="entry name" value="DUF3040"/>
    <property type="match status" value="1"/>
</dbReference>
<keyword evidence="3" id="KW-1185">Reference proteome</keyword>
<evidence type="ECO:0000313" key="2">
    <source>
        <dbReference type="EMBL" id="GAA5134833.1"/>
    </source>
</evidence>
<accession>A0ABP9NVG5</accession>
<evidence type="ECO:0000256" key="1">
    <source>
        <dbReference type="SAM" id="Phobius"/>
    </source>
</evidence>
<feature type="transmembrane region" description="Helical" evidence="1">
    <location>
        <begin position="67"/>
        <end position="84"/>
    </location>
</feature>
<protein>
    <recommendedName>
        <fullName evidence="4">DUF3040 family protein</fullName>
    </recommendedName>
</protein>
<proteinExistence type="predicted"/>
<organism evidence="2 3">
    <name type="scientific">Pseudonocardia adelaidensis</name>
    <dbReference type="NCBI Taxonomy" id="648754"/>
    <lineage>
        <taxon>Bacteria</taxon>
        <taxon>Bacillati</taxon>
        <taxon>Actinomycetota</taxon>
        <taxon>Actinomycetes</taxon>
        <taxon>Pseudonocardiales</taxon>
        <taxon>Pseudonocardiaceae</taxon>
        <taxon>Pseudonocardia</taxon>
    </lineage>
</organism>
<reference evidence="3" key="1">
    <citation type="journal article" date="2019" name="Int. J. Syst. Evol. Microbiol.">
        <title>The Global Catalogue of Microorganisms (GCM) 10K type strain sequencing project: providing services to taxonomists for standard genome sequencing and annotation.</title>
        <authorList>
            <consortium name="The Broad Institute Genomics Platform"/>
            <consortium name="The Broad Institute Genome Sequencing Center for Infectious Disease"/>
            <person name="Wu L."/>
            <person name="Ma J."/>
        </authorList>
    </citation>
    <scope>NUCLEOTIDE SEQUENCE [LARGE SCALE GENOMIC DNA]</scope>
    <source>
        <strain evidence="3">JCM 18302</strain>
    </source>
</reference>
<keyword evidence="1" id="KW-1133">Transmembrane helix</keyword>
<dbReference type="RefSeq" id="WP_345610142.1">
    <property type="nucleotide sequence ID" value="NZ_BAABJO010000030.1"/>
</dbReference>
<sequence length="92" mass="10017">MLSDRDRQVLRGVERQILNEDPAFVRSFDARAQRLRRHVGGPGIKILVVAGLLLSAFVLVAGSPGGAVLFAVATGVVWLAWRWAGDAHRQNS</sequence>
<comment type="caution">
    <text evidence="2">The sequence shown here is derived from an EMBL/GenBank/DDBJ whole genome shotgun (WGS) entry which is preliminary data.</text>
</comment>
<keyword evidence="1" id="KW-0472">Membrane</keyword>
<dbReference type="EMBL" id="BAABJO010000030">
    <property type="protein sequence ID" value="GAA5134833.1"/>
    <property type="molecule type" value="Genomic_DNA"/>
</dbReference>